<dbReference type="InterPro" id="IPR013321">
    <property type="entry name" value="Arc_rbn_hlx_hlx"/>
</dbReference>
<sequence>MPKNPAKKLNVTIREDLLERMDSYAADNGMSRSGLIAIAVTQYLNAAEAMPSVNKLLSAMAAVSDGVLRGQIEPSEARARLDAIQMTYDELTKKA</sequence>
<reference evidence="1" key="1">
    <citation type="submission" date="2015-06" db="EMBL/GenBank/DDBJ databases">
        <authorList>
            <person name="Joergensen T."/>
        </authorList>
    </citation>
    <scope>NUCLEOTIDE SEQUENCE</scope>
    <source>
        <plasmid evidence="1">pRGRH0106</plasmid>
    </source>
</reference>
<organism evidence="1">
    <name type="scientific">uncultured prokaryote</name>
    <dbReference type="NCBI Taxonomy" id="198431"/>
    <lineage>
        <taxon>unclassified sequences</taxon>
        <taxon>environmental samples</taxon>
    </lineage>
</organism>
<geneLocation type="plasmid" evidence="1">
    <name>pRGRH0106</name>
</geneLocation>
<protein>
    <submittedName>
        <fullName evidence="1">Uncharacterized protein</fullName>
    </submittedName>
</protein>
<evidence type="ECO:0000313" key="1">
    <source>
        <dbReference type="EMBL" id="CRY93923.1"/>
    </source>
</evidence>
<dbReference type="InterPro" id="IPR045944">
    <property type="entry name" value="DUF6364"/>
</dbReference>
<reference evidence="1" key="2">
    <citation type="submission" date="2015-07" db="EMBL/GenBank/DDBJ databases">
        <title>Plasmids, circular viruses and viroids from rat gut.</title>
        <authorList>
            <person name="Jorgensen T.J."/>
            <person name="Hansen M.A."/>
            <person name="Xu Z."/>
            <person name="Tabak M.A."/>
            <person name="Sorensen S.J."/>
            <person name="Hansen L.H."/>
        </authorList>
    </citation>
    <scope>NUCLEOTIDE SEQUENCE</scope>
    <source>
        <plasmid evidence="1">pRGRH0106</plasmid>
    </source>
</reference>
<dbReference type="AlphaFoldDB" id="A0A0H5PWH2"/>
<keyword evidence="1" id="KW-0614">Plasmid</keyword>
<dbReference type="SUPFAM" id="SSF47598">
    <property type="entry name" value="Ribbon-helix-helix"/>
    <property type="match status" value="1"/>
</dbReference>
<name>A0A0H5PWH2_9ZZZZ</name>
<accession>A0A0H5PWH2</accession>
<dbReference type="CDD" id="cd21631">
    <property type="entry name" value="RHH_CopG_NikR-like"/>
    <property type="match status" value="1"/>
</dbReference>
<dbReference type="InterPro" id="IPR010985">
    <property type="entry name" value="Ribbon_hlx_hlx"/>
</dbReference>
<dbReference type="Pfam" id="PF19891">
    <property type="entry name" value="DUF6364"/>
    <property type="match status" value="1"/>
</dbReference>
<dbReference type="GO" id="GO:0006355">
    <property type="term" value="P:regulation of DNA-templated transcription"/>
    <property type="evidence" value="ECO:0007669"/>
    <property type="project" value="InterPro"/>
</dbReference>
<dbReference type="EMBL" id="LN852796">
    <property type="protein sequence ID" value="CRY93923.1"/>
    <property type="molecule type" value="Genomic_DNA"/>
</dbReference>
<proteinExistence type="predicted"/>
<dbReference type="Gene3D" id="1.10.1220.10">
    <property type="entry name" value="Met repressor-like"/>
    <property type="match status" value="1"/>
</dbReference>